<dbReference type="PANTHER" id="PTHR12965">
    <property type="entry name" value="VACUOLAR PROTEIN SORTING 54"/>
    <property type="match status" value="1"/>
</dbReference>
<evidence type="ECO:0000256" key="5">
    <source>
        <dbReference type="ARBA" id="ARBA00023034"/>
    </source>
</evidence>
<feature type="region of interest" description="Disordered" evidence="7">
    <location>
        <begin position="1309"/>
        <end position="1328"/>
    </location>
</feature>
<gene>
    <name evidence="9" type="ORF">cyc_04668</name>
</gene>
<comment type="caution">
    <text evidence="9">The sequence shown here is derived from an EMBL/GenBank/DDBJ whole genome shotgun (WGS) entry which is preliminary data.</text>
</comment>
<sequence>MVAEKEPPLHEQQRLQGAVTSTSAFSFLNSDSGNVSSSYSAHHGSPSTALCGSGTSTSTSTCSSSRRGLSHVVVLEHADTPYRIHPFEKLASEPGSAPARGQKRRSRRSESSVSPGASPVVEKTGKPSLFSPAAASAKSSAALRWSEAGTFTTGASEFVDASEVLAPETHKRNLQEIENAQHISAVVNVAAGLQDLARFERNSCSSKSGSKAISNATFECSLSSPAVDLLEMPSVFFSASFDVSQLLSIDSHQLPKQLAKLSDWLDKVESGLVLLFPPFSFFDSSIRNIHRMQQQAQRLVTSCHELREELLQVRSRGVELGLQVLSLSKQRQRQCVLYRQLESLQSLGALCSSIPLLLQLRDWRTAALLLHSAEELLSPDLLRLTAVQQLKAQVNEDRQRLKTASQSAFVSESLHFFFAQQQREGRDFVDGDLLERTLITTKPCHHLPDATTGRPAGAGSWFWTQCTLLPGILEGRALYDPSSNRWLLRLPSTAVAAAAAAAGNSAVEEKTGADSMAAHESFGGARISEKSSGTWVSTSSSFAAALFNQAALQIYGQYAEGWASACRLDEEQQELPQQRGGENAGFAWEERICAEIGAESSLSAALEILLPFGLLQRSLLQLRQRLPSFCRDFMRRTIVLLLSKRGALQQPLECKHKDVQQDLQRDLQQQNKLDGSPAGADSKGQLTASPTAVAPSDDVVAATPQAGVKAKSGASEDLNTQPDLMDGRQEAFTPSEKAQAPDHRPEGQQQKQRLRAAQLSAALAALSHGEFCSVFRDVCSHVLSVACRLETWVSFVLLRSAEFGTYRLSLQEGQLRQDEGDAADTDDAAKLFQRADSLTRDWRVVAAALVRVAEVCLDTLMAKIASVLQARCNRGTIGGVCQFTQMLLTALSALGCLYAVQQRLRTRVAQILLQSLNVTVLLLQQQQQQQNQCTMTDSASSMSHSSHATGNGAAVAAAAASLHGQQPVFFGECSGSNSLLRLLAACSSTVACSRLKNLRVDFAAPAAASLYPQVQSQARRVLEEAHAARILQLDVLLRKETWEKQPLQQSLAEPLAELLRFASVPTPSAEGAAAQQEKHRAAESTDNAQHHKEFLQGTTGDVLSAADTPSRICAASISIGAQGILLEGENFAATPSALVALASEETSRPPQRQLLSVLHVTSTTQQPDVQRATAAEAQQQPCHQHTELKDAATAFLHLVRREEQRSATTLSSDPLRAAQAAAAAAAVAGEELKDGTCHFIPPLAPLQAVRAVSRHLGLVTSGVQSGTVLQRLQQAAKGIAHSKSLVFDKLVAILVDRFEYHATLWVSSSHPPVPEAPTGSTDGVQPQKKELPLPHQALRELVKDISSMHRASRLSPTLLLLLLLLEEHAVAVLRLFALAFHAMAEVFCTKLQQQQKQGFAAAAPGNAAQDQAKRGGAQVGTPYSADEKGVSCDAAASADVGGAAAGGRLWSLGDRLCVDCICLFESLKGLGSLEGPLSLWVKDLASACARVAPPSNDVQELFAAALPPH</sequence>
<keyword evidence="3" id="KW-0813">Transport</keyword>
<reference evidence="9 10" key="1">
    <citation type="journal article" date="2016" name="BMC Genomics">
        <title>Comparative genomics reveals Cyclospora cayetanensis possesses coccidia-like metabolism and invasion components but unique surface antigens.</title>
        <authorList>
            <person name="Liu S."/>
            <person name="Wang L."/>
            <person name="Zheng H."/>
            <person name="Xu Z."/>
            <person name="Roellig D.M."/>
            <person name="Li N."/>
            <person name="Frace M.A."/>
            <person name="Tang K."/>
            <person name="Arrowood M.J."/>
            <person name="Moss D.M."/>
            <person name="Zhang L."/>
            <person name="Feng Y."/>
            <person name="Xiao L."/>
        </authorList>
    </citation>
    <scope>NUCLEOTIDE SEQUENCE [LARGE SCALE GENOMIC DNA]</scope>
    <source>
        <strain evidence="9 10">CHN_HEN01</strain>
    </source>
</reference>
<keyword evidence="10" id="KW-1185">Reference proteome</keyword>
<proteinExistence type="inferred from homology"/>
<feature type="region of interest" description="Disordered" evidence="7">
    <location>
        <begin position="669"/>
        <end position="726"/>
    </location>
</feature>
<keyword evidence="6" id="KW-0175">Coiled coil</keyword>
<comment type="similarity">
    <text evidence="2">Belongs to the VPS54 family.</text>
</comment>
<evidence type="ECO:0000256" key="7">
    <source>
        <dbReference type="SAM" id="MobiDB-lite"/>
    </source>
</evidence>
<evidence type="ECO:0000259" key="8">
    <source>
        <dbReference type="Pfam" id="PF10475"/>
    </source>
</evidence>
<dbReference type="VEuPathDB" id="ToxoDB:LOC34621170"/>
<dbReference type="VEuPathDB" id="ToxoDB:cyc_04668"/>
<dbReference type="InParanoid" id="A0A1D3CZF8"/>
<dbReference type="GO" id="GO:0006896">
    <property type="term" value="P:Golgi to vacuole transport"/>
    <property type="evidence" value="ECO:0007669"/>
    <property type="project" value="TreeGrafter"/>
</dbReference>
<dbReference type="InterPro" id="IPR019515">
    <property type="entry name" value="VPS54_N"/>
</dbReference>
<feature type="region of interest" description="Disordered" evidence="7">
    <location>
        <begin position="1069"/>
        <end position="1088"/>
    </location>
</feature>
<feature type="compositionally biased region" description="Low complexity" evidence="7">
    <location>
        <begin position="111"/>
        <end position="128"/>
    </location>
</feature>
<dbReference type="InterPro" id="IPR039745">
    <property type="entry name" value="Vps54"/>
</dbReference>
<feature type="compositionally biased region" description="Basic and acidic residues" evidence="7">
    <location>
        <begin position="1076"/>
        <end position="1088"/>
    </location>
</feature>
<dbReference type="GO" id="GO:0042147">
    <property type="term" value="P:retrograde transport, endosome to Golgi"/>
    <property type="evidence" value="ECO:0007669"/>
    <property type="project" value="InterPro"/>
</dbReference>
<name>A0A1D3CZF8_9EIME</name>
<dbReference type="GO" id="GO:0005829">
    <property type="term" value="C:cytosol"/>
    <property type="evidence" value="ECO:0007669"/>
    <property type="project" value="GOC"/>
</dbReference>
<evidence type="ECO:0000313" key="10">
    <source>
        <dbReference type="Proteomes" id="UP000095192"/>
    </source>
</evidence>
<protein>
    <recommendedName>
        <fullName evidence="8">Vacuolar protein sorting-associated protein 54 N-terminal domain-containing protein</fullName>
    </recommendedName>
</protein>
<feature type="region of interest" description="Disordered" evidence="7">
    <location>
        <begin position="86"/>
        <end position="128"/>
    </location>
</feature>
<organism evidence="9 10">
    <name type="scientific">Cyclospora cayetanensis</name>
    <dbReference type="NCBI Taxonomy" id="88456"/>
    <lineage>
        <taxon>Eukaryota</taxon>
        <taxon>Sar</taxon>
        <taxon>Alveolata</taxon>
        <taxon>Apicomplexa</taxon>
        <taxon>Conoidasida</taxon>
        <taxon>Coccidia</taxon>
        <taxon>Eucoccidiorida</taxon>
        <taxon>Eimeriorina</taxon>
        <taxon>Eimeriidae</taxon>
        <taxon>Cyclospora</taxon>
    </lineage>
</organism>
<comment type="subcellular location">
    <subcellularLocation>
        <location evidence="1">Golgi apparatus</location>
        <location evidence="1">trans-Golgi network</location>
    </subcellularLocation>
</comment>
<feature type="domain" description="Vacuolar protein sorting-associated protein 54 N-terminal" evidence="8">
    <location>
        <begin position="232"/>
        <end position="404"/>
    </location>
</feature>
<feature type="compositionally biased region" description="Low complexity" evidence="7">
    <location>
        <begin position="34"/>
        <end position="67"/>
    </location>
</feature>
<dbReference type="PANTHER" id="PTHR12965:SF0">
    <property type="entry name" value="VACUOLAR PROTEIN SORTING-ASSOCIATED PROTEIN 54"/>
    <property type="match status" value="1"/>
</dbReference>
<evidence type="ECO:0000256" key="4">
    <source>
        <dbReference type="ARBA" id="ARBA00022927"/>
    </source>
</evidence>
<dbReference type="Pfam" id="PF10475">
    <property type="entry name" value="Vps54_N"/>
    <property type="match status" value="1"/>
</dbReference>
<dbReference type="GO" id="GO:0015031">
    <property type="term" value="P:protein transport"/>
    <property type="evidence" value="ECO:0007669"/>
    <property type="project" value="UniProtKB-KW"/>
</dbReference>
<evidence type="ECO:0000256" key="6">
    <source>
        <dbReference type="ARBA" id="ARBA00023054"/>
    </source>
</evidence>
<accession>A0A1D3CZF8</accession>
<dbReference type="GO" id="GO:0019905">
    <property type="term" value="F:syntaxin binding"/>
    <property type="evidence" value="ECO:0007669"/>
    <property type="project" value="TreeGrafter"/>
</dbReference>
<keyword evidence="4" id="KW-0653">Protein transport</keyword>
<dbReference type="EMBL" id="JROU02001405">
    <property type="protein sequence ID" value="OEH76585.1"/>
    <property type="molecule type" value="Genomic_DNA"/>
</dbReference>
<dbReference type="GO" id="GO:0000938">
    <property type="term" value="C:GARP complex"/>
    <property type="evidence" value="ECO:0007669"/>
    <property type="project" value="InterPro"/>
</dbReference>
<evidence type="ECO:0000256" key="2">
    <source>
        <dbReference type="ARBA" id="ARBA00009150"/>
    </source>
</evidence>
<evidence type="ECO:0000256" key="1">
    <source>
        <dbReference type="ARBA" id="ARBA00004601"/>
    </source>
</evidence>
<evidence type="ECO:0000313" key="9">
    <source>
        <dbReference type="EMBL" id="OEH76585.1"/>
    </source>
</evidence>
<evidence type="ECO:0000256" key="3">
    <source>
        <dbReference type="ARBA" id="ARBA00022448"/>
    </source>
</evidence>
<dbReference type="Proteomes" id="UP000095192">
    <property type="component" value="Unassembled WGS sequence"/>
</dbReference>
<feature type="region of interest" description="Disordered" evidence="7">
    <location>
        <begin position="34"/>
        <end position="68"/>
    </location>
</feature>
<keyword evidence="5" id="KW-0333">Golgi apparatus</keyword>